<evidence type="ECO:0000256" key="6">
    <source>
        <dbReference type="ARBA" id="ARBA00023136"/>
    </source>
</evidence>
<keyword evidence="5 7" id="KW-1133">Transmembrane helix</keyword>
<accession>A0A7W6EG97</accession>
<dbReference type="GO" id="GO:0005886">
    <property type="term" value="C:plasma membrane"/>
    <property type="evidence" value="ECO:0007669"/>
    <property type="project" value="UniProtKB-SubCell"/>
</dbReference>
<keyword evidence="2 7" id="KW-0813">Transport</keyword>
<evidence type="ECO:0000256" key="7">
    <source>
        <dbReference type="RuleBase" id="RU363032"/>
    </source>
</evidence>
<gene>
    <name evidence="9" type="ORF">GGR04_001529</name>
</gene>
<dbReference type="InterPro" id="IPR035906">
    <property type="entry name" value="MetI-like_sf"/>
</dbReference>
<dbReference type="CDD" id="cd06261">
    <property type="entry name" value="TM_PBP2"/>
    <property type="match status" value="1"/>
</dbReference>
<comment type="subcellular location">
    <subcellularLocation>
        <location evidence="1 7">Cell membrane</location>
        <topology evidence="1 7">Multi-pass membrane protein</topology>
    </subcellularLocation>
</comment>
<feature type="transmembrane region" description="Helical" evidence="7">
    <location>
        <begin position="170"/>
        <end position="187"/>
    </location>
</feature>
<feature type="transmembrane region" description="Helical" evidence="7">
    <location>
        <begin position="129"/>
        <end position="150"/>
    </location>
</feature>
<dbReference type="Pfam" id="PF00528">
    <property type="entry name" value="BPD_transp_1"/>
    <property type="match status" value="1"/>
</dbReference>
<dbReference type="Proteomes" id="UP000542776">
    <property type="component" value="Unassembled WGS sequence"/>
</dbReference>
<evidence type="ECO:0000256" key="1">
    <source>
        <dbReference type="ARBA" id="ARBA00004651"/>
    </source>
</evidence>
<evidence type="ECO:0000313" key="9">
    <source>
        <dbReference type="EMBL" id="MBB3997693.1"/>
    </source>
</evidence>
<feature type="transmembrane region" description="Helical" evidence="7">
    <location>
        <begin position="9"/>
        <end position="30"/>
    </location>
</feature>
<dbReference type="PANTHER" id="PTHR43163:SF6">
    <property type="entry name" value="DIPEPTIDE TRANSPORT SYSTEM PERMEASE PROTEIN DPPB-RELATED"/>
    <property type="match status" value="1"/>
</dbReference>
<feature type="transmembrane region" description="Helical" evidence="7">
    <location>
        <begin position="228"/>
        <end position="250"/>
    </location>
</feature>
<dbReference type="PANTHER" id="PTHR43163">
    <property type="entry name" value="DIPEPTIDE TRANSPORT SYSTEM PERMEASE PROTEIN DPPB-RELATED"/>
    <property type="match status" value="1"/>
</dbReference>
<evidence type="ECO:0000256" key="4">
    <source>
        <dbReference type="ARBA" id="ARBA00022692"/>
    </source>
</evidence>
<evidence type="ECO:0000256" key="2">
    <source>
        <dbReference type="ARBA" id="ARBA00022448"/>
    </source>
</evidence>
<organism evidence="9 10">
    <name type="scientific">Aureimonas pseudogalii</name>
    <dbReference type="NCBI Taxonomy" id="1744844"/>
    <lineage>
        <taxon>Bacteria</taxon>
        <taxon>Pseudomonadati</taxon>
        <taxon>Pseudomonadota</taxon>
        <taxon>Alphaproteobacteria</taxon>
        <taxon>Hyphomicrobiales</taxon>
        <taxon>Aurantimonadaceae</taxon>
        <taxon>Aureimonas</taxon>
    </lineage>
</organism>
<dbReference type="InterPro" id="IPR000515">
    <property type="entry name" value="MetI-like"/>
</dbReference>
<dbReference type="EMBL" id="JACIEK010000002">
    <property type="protein sequence ID" value="MBB3997693.1"/>
    <property type="molecule type" value="Genomic_DNA"/>
</dbReference>
<name>A0A7W6EG97_9HYPH</name>
<evidence type="ECO:0000256" key="3">
    <source>
        <dbReference type="ARBA" id="ARBA00022475"/>
    </source>
</evidence>
<keyword evidence="4 7" id="KW-0812">Transmembrane</keyword>
<dbReference type="GO" id="GO:0055085">
    <property type="term" value="P:transmembrane transport"/>
    <property type="evidence" value="ECO:0007669"/>
    <property type="project" value="InterPro"/>
</dbReference>
<feature type="transmembrane region" description="Helical" evidence="7">
    <location>
        <begin position="98"/>
        <end position="122"/>
    </location>
</feature>
<comment type="caution">
    <text evidence="9">The sequence shown here is derived from an EMBL/GenBank/DDBJ whole genome shotgun (WGS) entry which is preliminary data.</text>
</comment>
<feature type="transmembrane region" description="Helical" evidence="7">
    <location>
        <begin position="279"/>
        <end position="300"/>
    </location>
</feature>
<evidence type="ECO:0000256" key="5">
    <source>
        <dbReference type="ARBA" id="ARBA00022989"/>
    </source>
</evidence>
<protein>
    <submittedName>
        <fullName evidence="9">Oligopeptide transport system permease protein</fullName>
    </submittedName>
</protein>
<feature type="domain" description="ABC transmembrane type-1" evidence="8">
    <location>
        <begin position="94"/>
        <end position="293"/>
    </location>
</feature>
<comment type="similarity">
    <text evidence="7">Belongs to the binding-protein-dependent transport system permease family.</text>
</comment>
<dbReference type="AlphaFoldDB" id="A0A7W6EG97"/>
<dbReference type="PROSITE" id="PS51257">
    <property type="entry name" value="PROKAR_LIPOPROTEIN"/>
    <property type="match status" value="1"/>
</dbReference>
<proteinExistence type="inferred from homology"/>
<dbReference type="Gene3D" id="1.10.3720.10">
    <property type="entry name" value="MetI-like"/>
    <property type="match status" value="1"/>
</dbReference>
<keyword evidence="6 7" id="KW-0472">Membrane</keyword>
<keyword evidence="3" id="KW-1003">Cell membrane</keyword>
<dbReference type="RefSeq" id="WP_183199234.1">
    <property type="nucleotide sequence ID" value="NZ_JACIEK010000002.1"/>
</dbReference>
<sequence length="307" mass="33267">MLSFALRRLLTAIPVVLIAVTACFFILRLAPGGPFDQERALPPDILANLRAYYHLDQPLFAQYLSYLAGLVRGDLGPSFVTKDFTVAEQIAIGLPYTLILGGAALIVATLIGVAAGIFGALYQNRAGDYAIAAVIMIGVVVPNFLVAPILQLVFGIQLGWLPVGGWGDGSWPFLVLPVFVLAFPHAGRISRLMRGSMIEVLNANFIRTARAKGIGARRMVMRHALKPALTPVVSYLGPAAGYLLTGSIVIEEIFGIPGIGRYFIQAALNRDYGMVLGTVVFYMLLIVLLNLLVDLAYAWLDPRVRTR</sequence>
<evidence type="ECO:0000313" key="10">
    <source>
        <dbReference type="Proteomes" id="UP000542776"/>
    </source>
</evidence>
<reference evidence="9 10" key="1">
    <citation type="submission" date="2020-08" db="EMBL/GenBank/DDBJ databases">
        <title>Genomic Encyclopedia of Type Strains, Phase IV (KMG-IV): sequencing the most valuable type-strain genomes for metagenomic binning, comparative biology and taxonomic classification.</title>
        <authorList>
            <person name="Goeker M."/>
        </authorList>
    </citation>
    <scope>NUCLEOTIDE SEQUENCE [LARGE SCALE GENOMIC DNA]</scope>
    <source>
        <strain evidence="9 10">DSM 102238</strain>
    </source>
</reference>
<dbReference type="Pfam" id="PF19300">
    <property type="entry name" value="BPD_transp_1_N"/>
    <property type="match status" value="1"/>
</dbReference>
<dbReference type="PROSITE" id="PS50928">
    <property type="entry name" value="ABC_TM1"/>
    <property type="match status" value="1"/>
</dbReference>
<evidence type="ECO:0000259" key="8">
    <source>
        <dbReference type="PROSITE" id="PS50928"/>
    </source>
</evidence>
<dbReference type="InterPro" id="IPR045621">
    <property type="entry name" value="BPD_transp_1_N"/>
</dbReference>
<keyword evidence="10" id="KW-1185">Reference proteome</keyword>
<dbReference type="SUPFAM" id="SSF161098">
    <property type="entry name" value="MetI-like"/>
    <property type="match status" value="1"/>
</dbReference>